<keyword evidence="1" id="KW-1133">Transmembrane helix</keyword>
<protein>
    <recommendedName>
        <fullName evidence="4">Transmembrane protein 128</fullName>
    </recommendedName>
</protein>
<organism evidence="2 3">
    <name type="scientific">Patiria miniata</name>
    <name type="common">Bat star</name>
    <name type="synonym">Asterina miniata</name>
    <dbReference type="NCBI Taxonomy" id="46514"/>
    <lineage>
        <taxon>Eukaryota</taxon>
        <taxon>Metazoa</taxon>
        <taxon>Echinodermata</taxon>
        <taxon>Eleutherozoa</taxon>
        <taxon>Asterozoa</taxon>
        <taxon>Asteroidea</taxon>
        <taxon>Valvatacea</taxon>
        <taxon>Valvatida</taxon>
        <taxon>Asterinidae</taxon>
        <taxon>Patiria</taxon>
    </lineage>
</organism>
<name>A0A914B4T3_PATMI</name>
<accession>A0A914B4T3</accession>
<dbReference type="Pfam" id="PF20479">
    <property type="entry name" value="TMEM128"/>
    <property type="match status" value="1"/>
</dbReference>
<evidence type="ECO:0000313" key="3">
    <source>
        <dbReference type="Proteomes" id="UP000887568"/>
    </source>
</evidence>
<feature type="transmembrane region" description="Helical" evidence="1">
    <location>
        <begin position="139"/>
        <end position="159"/>
    </location>
</feature>
<dbReference type="GeneID" id="119739896"/>
<feature type="transmembrane region" description="Helical" evidence="1">
    <location>
        <begin position="165"/>
        <end position="185"/>
    </location>
</feature>
<dbReference type="OMA" id="KESGWFV"/>
<dbReference type="PANTHER" id="PTHR31134:SF1">
    <property type="entry name" value="TRANSMEMBRANE PROTEIN 128"/>
    <property type="match status" value="1"/>
</dbReference>
<proteinExistence type="predicted"/>
<feature type="transmembrane region" description="Helical" evidence="1">
    <location>
        <begin position="73"/>
        <end position="92"/>
    </location>
</feature>
<keyword evidence="1" id="KW-0472">Membrane</keyword>
<evidence type="ECO:0008006" key="4">
    <source>
        <dbReference type="Google" id="ProtNLM"/>
    </source>
</evidence>
<dbReference type="PANTHER" id="PTHR31134">
    <property type="entry name" value="TRANSMEMBRANE PROTEIN 128"/>
    <property type="match status" value="1"/>
</dbReference>
<dbReference type="Proteomes" id="UP000887568">
    <property type="component" value="Unplaced"/>
</dbReference>
<dbReference type="OrthoDB" id="58903at2759"/>
<evidence type="ECO:0000313" key="2">
    <source>
        <dbReference type="EnsemblMetazoa" id="XP_038070949.1"/>
    </source>
</evidence>
<keyword evidence="1" id="KW-0812">Transmembrane</keyword>
<sequence>MSECHDDQPIPEAEEEDEFQLRRRRIAKVFMAAYGKDLKNIDPKRLEELQRRREMGDLTMETKPGSPYNIQTLLWILGSFAVLYYTDLIPAIKEDRRIYSTWLYLGFILMAFHVSIGSYLIVYLSWIKKISDWEKASPMAIPLATGSFVLGGICLNIAIWPVYGFLTPLMLFTLFMGVVVIVSLMPSI</sequence>
<keyword evidence="3" id="KW-1185">Reference proteome</keyword>
<dbReference type="RefSeq" id="XP_038070949.1">
    <property type="nucleotide sequence ID" value="XM_038215021.1"/>
</dbReference>
<dbReference type="AlphaFoldDB" id="A0A914B4T3"/>
<dbReference type="InterPro" id="IPR033579">
    <property type="entry name" value="TMEM128"/>
</dbReference>
<evidence type="ECO:0000256" key="1">
    <source>
        <dbReference type="SAM" id="Phobius"/>
    </source>
</evidence>
<dbReference type="EnsemblMetazoa" id="XM_038215021.1">
    <property type="protein sequence ID" value="XP_038070949.1"/>
    <property type="gene ID" value="LOC119739896"/>
</dbReference>
<feature type="transmembrane region" description="Helical" evidence="1">
    <location>
        <begin position="104"/>
        <end position="127"/>
    </location>
</feature>
<reference evidence="2" key="1">
    <citation type="submission" date="2022-11" db="UniProtKB">
        <authorList>
            <consortium name="EnsemblMetazoa"/>
        </authorList>
    </citation>
    <scope>IDENTIFICATION</scope>
</reference>